<dbReference type="SUPFAM" id="SSF51445">
    <property type="entry name" value="(Trans)glycosidases"/>
    <property type="match status" value="1"/>
</dbReference>
<dbReference type="PIRSF" id="PIRSF001092">
    <property type="entry name" value="Alpha-L-fucosidase"/>
    <property type="match status" value="1"/>
</dbReference>
<keyword evidence="5" id="KW-0378">Hydrolase</keyword>
<dbReference type="EMBL" id="LAZR01000026">
    <property type="protein sequence ID" value="KKO03502.1"/>
    <property type="molecule type" value="Genomic_DNA"/>
</dbReference>
<comment type="function">
    <text evidence="1">Alpha-L-fucosidase is responsible for hydrolyzing the alpha-1,6-linked fucose joined to the reducing-end N-acetylglucosamine of the carbohydrate moieties of glycoproteins.</text>
</comment>
<feature type="region of interest" description="Disordered" evidence="7">
    <location>
        <begin position="132"/>
        <end position="154"/>
    </location>
</feature>
<evidence type="ECO:0000259" key="8">
    <source>
        <dbReference type="Pfam" id="PF01120"/>
    </source>
</evidence>
<dbReference type="InterPro" id="IPR000933">
    <property type="entry name" value="Glyco_hydro_29"/>
</dbReference>
<dbReference type="InterPro" id="IPR057739">
    <property type="entry name" value="Glyco_hydro_29_N"/>
</dbReference>
<gene>
    <name evidence="9" type="ORF">LCGC14_0094260</name>
</gene>
<dbReference type="AlphaFoldDB" id="A0A0F9XVT3"/>
<protein>
    <recommendedName>
        <fullName evidence="3">alpha-L-fucosidase</fullName>
        <ecNumber evidence="3">3.2.1.51</ecNumber>
    </recommendedName>
</protein>
<evidence type="ECO:0000313" key="9">
    <source>
        <dbReference type="EMBL" id="KKO03502.1"/>
    </source>
</evidence>
<evidence type="ECO:0000256" key="5">
    <source>
        <dbReference type="ARBA" id="ARBA00022801"/>
    </source>
</evidence>
<accession>A0A0F9XVT3</accession>
<sequence length="327" mass="37192">MRTGIEWFKNAKFGLFMHYGLYSLLGRGEWVQYVEKIPLKEYEKLKDQFTARDFDADFITDLALEAEMKYVNITTMHHDGFCLFETKETDFNSVNSAAGRDLIAELAQQCGKKDLGLCLYYSHGRQWRHPHAMTPGKYDESARPEYETPEPTYATGDSHDISKYVAYCQAQITELLTNYGPIANIWFDGWGTPKSGPWQSELHIPELYETIRRLQPECLISYKFGITGTEDFYAPEYGWPEHMPEEMVHVRQSGKPIEVCHHIAGWGYIKAEEGKHRGADSVMADLEYASGLSANLLLNTGPLPDGAIDKQDAKTLREVGKRLRGAG</sequence>
<reference evidence="9" key="1">
    <citation type="journal article" date="2015" name="Nature">
        <title>Complex archaea that bridge the gap between prokaryotes and eukaryotes.</title>
        <authorList>
            <person name="Spang A."/>
            <person name="Saw J.H."/>
            <person name="Jorgensen S.L."/>
            <person name="Zaremba-Niedzwiedzka K."/>
            <person name="Martijn J."/>
            <person name="Lind A.E."/>
            <person name="van Eijk R."/>
            <person name="Schleper C."/>
            <person name="Guy L."/>
            <person name="Ettema T.J."/>
        </authorList>
    </citation>
    <scope>NUCLEOTIDE SEQUENCE</scope>
</reference>
<name>A0A0F9XVT3_9ZZZZ</name>
<feature type="compositionally biased region" description="Basic and acidic residues" evidence="7">
    <location>
        <begin position="137"/>
        <end position="146"/>
    </location>
</feature>
<dbReference type="Gene3D" id="3.20.20.80">
    <property type="entry name" value="Glycosidases"/>
    <property type="match status" value="1"/>
</dbReference>
<dbReference type="GO" id="GO:0005764">
    <property type="term" value="C:lysosome"/>
    <property type="evidence" value="ECO:0007669"/>
    <property type="project" value="TreeGrafter"/>
</dbReference>
<dbReference type="InterPro" id="IPR016286">
    <property type="entry name" value="FUC_metazoa-typ"/>
</dbReference>
<evidence type="ECO:0000256" key="6">
    <source>
        <dbReference type="ARBA" id="ARBA00023295"/>
    </source>
</evidence>
<dbReference type="GO" id="GO:0004560">
    <property type="term" value="F:alpha-L-fucosidase activity"/>
    <property type="evidence" value="ECO:0007669"/>
    <property type="project" value="InterPro"/>
</dbReference>
<dbReference type="PANTHER" id="PTHR10030:SF37">
    <property type="entry name" value="ALPHA-L-FUCOSIDASE-RELATED"/>
    <property type="match status" value="1"/>
</dbReference>
<comment type="caution">
    <text evidence="9">The sequence shown here is derived from an EMBL/GenBank/DDBJ whole genome shotgun (WGS) entry which is preliminary data.</text>
</comment>
<proteinExistence type="inferred from homology"/>
<organism evidence="9">
    <name type="scientific">marine sediment metagenome</name>
    <dbReference type="NCBI Taxonomy" id="412755"/>
    <lineage>
        <taxon>unclassified sequences</taxon>
        <taxon>metagenomes</taxon>
        <taxon>ecological metagenomes</taxon>
    </lineage>
</organism>
<keyword evidence="6" id="KW-0326">Glycosidase</keyword>
<dbReference type="GO" id="GO:0016139">
    <property type="term" value="P:glycoside catabolic process"/>
    <property type="evidence" value="ECO:0007669"/>
    <property type="project" value="TreeGrafter"/>
</dbReference>
<dbReference type="InterPro" id="IPR017853">
    <property type="entry name" value="GH"/>
</dbReference>
<dbReference type="GO" id="GO:0006004">
    <property type="term" value="P:fucose metabolic process"/>
    <property type="evidence" value="ECO:0007669"/>
    <property type="project" value="InterPro"/>
</dbReference>
<evidence type="ECO:0000256" key="4">
    <source>
        <dbReference type="ARBA" id="ARBA00022729"/>
    </source>
</evidence>
<evidence type="ECO:0000256" key="1">
    <source>
        <dbReference type="ARBA" id="ARBA00004071"/>
    </source>
</evidence>
<dbReference type="Pfam" id="PF01120">
    <property type="entry name" value="Alpha_L_fucos"/>
    <property type="match status" value="1"/>
</dbReference>
<dbReference type="PANTHER" id="PTHR10030">
    <property type="entry name" value="ALPHA-L-FUCOSIDASE"/>
    <property type="match status" value="1"/>
</dbReference>
<evidence type="ECO:0000256" key="7">
    <source>
        <dbReference type="SAM" id="MobiDB-lite"/>
    </source>
</evidence>
<dbReference type="EC" id="3.2.1.51" evidence="3"/>
<feature type="domain" description="Glycoside hydrolase family 29 N-terminal" evidence="8">
    <location>
        <begin position="6"/>
        <end position="324"/>
    </location>
</feature>
<keyword evidence="4" id="KW-0732">Signal</keyword>
<evidence type="ECO:0000256" key="2">
    <source>
        <dbReference type="ARBA" id="ARBA00007951"/>
    </source>
</evidence>
<evidence type="ECO:0000256" key="3">
    <source>
        <dbReference type="ARBA" id="ARBA00012662"/>
    </source>
</evidence>
<dbReference type="SMART" id="SM00812">
    <property type="entry name" value="Alpha_L_fucos"/>
    <property type="match status" value="1"/>
</dbReference>
<comment type="similarity">
    <text evidence="2">Belongs to the glycosyl hydrolase 29 family.</text>
</comment>